<evidence type="ECO:0000256" key="1">
    <source>
        <dbReference type="ARBA" id="ARBA00007277"/>
    </source>
</evidence>
<evidence type="ECO:0000256" key="2">
    <source>
        <dbReference type="ARBA" id="ARBA00012247"/>
    </source>
</evidence>
<accession>A0A2I0J2Q2</accession>
<proteinExistence type="inferred from homology"/>
<dbReference type="GO" id="GO:0006629">
    <property type="term" value="P:lipid metabolic process"/>
    <property type="evidence" value="ECO:0007669"/>
    <property type="project" value="InterPro"/>
</dbReference>
<dbReference type="PANTHER" id="PTHR43620:SF7">
    <property type="entry name" value="GLYCEROPHOSPHODIESTER PHOSPHODIESTERASE GDPD5-RELATED"/>
    <property type="match status" value="1"/>
</dbReference>
<comment type="similarity">
    <text evidence="1">Belongs to the glycerophosphoryl diester phosphodiesterase family.</text>
</comment>
<evidence type="ECO:0000256" key="4">
    <source>
        <dbReference type="ARBA" id="ARBA00022801"/>
    </source>
</evidence>
<evidence type="ECO:0000313" key="8">
    <source>
        <dbReference type="EMBL" id="PKI50515.1"/>
    </source>
</evidence>
<evidence type="ECO:0000256" key="3">
    <source>
        <dbReference type="ARBA" id="ARBA00022798"/>
    </source>
</evidence>
<evidence type="ECO:0000313" key="9">
    <source>
        <dbReference type="Proteomes" id="UP000233551"/>
    </source>
</evidence>
<dbReference type="EC" id="3.1.4.46" evidence="2"/>
<dbReference type="EMBL" id="PGOL01002108">
    <property type="protein sequence ID" value="PKI50515.1"/>
    <property type="molecule type" value="Genomic_DNA"/>
</dbReference>
<evidence type="ECO:0000256" key="6">
    <source>
        <dbReference type="SAM" id="SignalP"/>
    </source>
</evidence>
<dbReference type="GO" id="GO:0006071">
    <property type="term" value="P:glycerol metabolic process"/>
    <property type="evidence" value="ECO:0007669"/>
    <property type="project" value="UniProtKB-KW"/>
</dbReference>
<comment type="catalytic activity">
    <reaction evidence="5">
        <text>a sn-glycero-3-phosphodiester + H2O = an alcohol + sn-glycerol 3-phosphate + H(+)</text>
        <dbReference type="Rhea" id="RHEA:12969"/>
        <dbReference type="ChEBI" id="CHEBI:15377"/>
        <dbReference type="ChEBI" id="CHEBI:15378"/>
        <dbReference type="ChEBI" id="CHEBI:30879"/>
        <dbReference type="ChEBI" id="CHEBI:57597"/>
        <dbReference type="ChEBI" id="CHEBI:83408"/>
        <dbReference type="EC" id="3.1.4.46"/>
    </reaction>
</comment>
<dbReference type="AlphaFoldDB" id="A0A2I0J2Q2"/>
<keyword evidence="6" id="KW-0732">Signal</keyword>
<organism evidence="8 9">
    <name type="scientific">Punica granatum</name>
    <name type="common">Pomegranate</name>
    <dbReference type="NCBI Taxonomy" id="22663"/>
    <lineage>
        <taxon>Eukaryota</taxon>
        <taxon>Viridiplantae</taxon>
        <taxon>Streptophyta</taxon>
        <taxon>Embryophyta</taxon>
        <taxon>Tracheophyta</taxon>
        <taxon>Spermatophyta</taxon>
        <taxon>Magnoliopsida</taxon>
        <taxon>eudicotyledons</taxon>
        <taxon>Gunneridae</taxon>
        <taxon>Pentapetalae</taxon>
        <taxon>rosids</taxon>
        <taxon>malvids</taxon>
        <taxon>Myrtales</taxon>
        <taxon>Lythraceae</taxon>
        <taxon>Punica</taxon>
    </lineage>
</organism>
<protein>
    <recommendedName>
        <fullName evidence="2">glycerophosphodiester phosphodiesterase</fullName>
        <ecNumber evidence="2">3.1.4.46</ecNumber>
    </recommendedName>
</protein>
<dbReference type="Proteomes" id="UP000233551">
    <property type="component" value="Unassembled WGS sequence"/>
</dbReference>
<sequence>MCNSRAAAFLEVLLVSSLIALASAQGSTKWLTLSGNPPLVIARGGFSGIFPDSSLFAYNLAMITSVPDV</sequence>
<feature type="signal peptide" evidence="6">
    <location>
        <begin position="1"/>
        <end position="24"/>
    </location>
</feature>
<feature type="non-terminal residue" evidence="8">
    <location>
        <position position="69"/>
    </location>
</feature>
<reference evidence="8 9" key="1">
    <citation type="submission" date="2017-11" db="EMBL/GenBank/DDBJ databases">
        <title>De-novo sequencing of pomegranate (Punica granatum L.) genome.</title>
        <authorList>
            <person name="Akparov Z."/>
            <person name="Amiraslanov A."/>
            <person name="Hajiyeva S."/>
            <person name="Abbasov M."/>
            <person name="Kaur K."/>
            <person name="Hamwieh A."/>
            <person name="Solovyev V."/>
            <person name="Salamov A."/>
            <person name="Braich B."/>
            <person name="Kosarev P."/>
            <person name="Mahmoud A."/>
            <person name="Hajiyev E."/>
            <person name="Babayeva S."/>
            <person name="Izzatullayeva V."/>
            <person name="Mammadov A."/>
            <person name="Mammadov A."/>
            <person name="Sharifova S."/>
            <person name="Ojaghi J."/>
            <person name="Eynullazada K."/>
            <person name="Bayramov B."/>
            <person name="Abdulazimova A."/>
            <person name="Shahmuradov I."/>
        </authorList>
    </citation>
    <scope>NUCLEOTIDE SEQUENCE [LARGE SCALE GENOMIC DNA]</scope>
    <source>
        <strain evidence="9">cv. AG2017</strain>
        <tissue evidence="8">Leaf</tissue>
    </source>
</reference>
<comment type="caution">
    <text evidence="8">The sequence shown here is derived from an EMBL/GenBank/DDBJ whole genome shotgun (WGS) entry which is preliminary data.</text>
</comment>
<gene>
    <name evidence="8" type="ORF">CRG98_029120</name>
</gene>
<feature type="chain" id="PRO_5014166694" description="glycerophosphodiester phosphodiesterase" evidence="6">
    <location>
        <begin position="25"/>
        <end position="69"/>
    </location>
</feature>
<dbReference type="InterPro" id="IPR030395">
    <property type="entry name" value="GP_PDE_dom"/>
</dbReference>
<dbReference type="STRING" id="22663.A0A2I0J2Q2"/>
<keyword evidence="4" id="KW-0378">Hydrolase</keyword>
<keyword evidence="9" id="KW-1185">Reference proteome</keyword>
<name>A0A2I0J2Q2_PUNGR</name>
<evidence type="ECO:0000256" key="5">
    <source>
        <dbReference type="ARBA" id="ARBA00047512"/>
    </source>
</evidence>
<evidence type="ECO:0000259" key="7">
    <source>
        <dbReference type="PROSITE" id="PS51704"/>
    </source>
</evidence>
<feature type="domain" description="GP-PDE" evidence="7">
    <location>
        <begin position="38"/>
        <end position="69"/>
    </location>
</feature>
<dbReference type="PROSITE" id="PS51704">
    <property type="entry name" value="GP_PDE"/>
    <property type="match status" value="1"/>
</dbReference>
<keyword evidence="3" id="KW-0319">Glycerol metabolism</keyword>
<dbReference type="PANTHER" id="PTHR43620">
    <property type="entry name" value="GLYCEROPHOSPHORYL DIESTER PHOSPHODIESTERASE"/>
    <property type="match status" value="1"/>
</dbReference>
<dbReference type="GO" id="GO:0008889">
    <property type="term" value="F:glycerophosphodiester phosphodiesterase activity"/>
    <property type="evidence" value="ECO:0007669"/>
    <property type="project" value="UniProtKB-EC"/>
</dbReference>